<gene>
    <name evidence="1" type="ORF">ATEG_08516</name>
</gene>
<dbReference type="AlphaFoldDB" id="Q0CCR8"/>
<dbReference type="eggNOG" id="ENOG502SSA3">
    <property type="taxonomic scope" value="Eukaryota"/>
</dbReference>
<dbReference type="VEuPathDB" id="FungiDB:ATEG_08516"/>
<reference evidence="2" key="1">
    <citation type="submission" date="2005-09" db="EMBL/GenBank/DDBJ databases">
        <title>Annotation of the Aspergillus terreus NIH2624 genome.</title>
        <authorList>
            <person name="Birren B.W."/>
            <person name="Lander E.S."/>
            <person name="Galagan J.E."/>
            <person name="Nusbaum C."/>
            <person name="Devon K."/>
            <person name="Henn M."/>
            <person name="Ma L.-J."/>
            <person name="Jaffe D.B."/>
            <person name="Butler J."/>
            <person name="Alvarez P."/>
            <person name="Gnerre S."/>
            <person name="Grabherr M."/>
            <person name="Kleber M."/>
            <person name="Mauceli E.W."/>
            <person name="Brockman W."/>
            <person name="Rounsley S."/>
            <person name="Young S.K."/>
            <person name="LaButti K."/>
            <person name="Pushparaj V."/>
            <person name="DeCaprio D."/>
            <person name="Crawford M."/>
            <person name="Koehrsen M."/>
            <person name="Engels R."/>
            <person name="Montgomery P."/>
            <person name="Pearson M."/>
            <person name="Howarth C."/>
            <person name="Larson L."/>
            <person name="Luoma S."/>
            <person name="White J."/>
            <person name="Alvarado L."/>
            <person name="Kodira C.D."/>
            <person name="Zeng Q."/>
            <person name="Oleary S."/>
            <person name="Yandava C."/>
            <person name="Denning D.W."/>
            <person name="Nierman W.C."/>
            <person name="Milne T."/>
            <person name="Madden K."/>
        </authorList>
    </citation>
    <scope>NUCLEOTIDE SEQUENCE [LARGE SCALE GENOMIC DNA]</scope>
    <source>
        <strain evidence="2">NIH 2624 / FGSC A1156</strain>
    </source>
</reference>
<dbReference type="GeneID" id="4323539"/>
<dbReference type="STRING" id="341663.Q0CCR8"/>
<name>Q0CCR8_ASPTN</name>
<evidence type="ECO:0000313" key="2">
    <source>
        <dbReference type="Proteomes" id="UP000007963"/>
    </source>
</evidence>
<accession>Q0CCR8</accession>
<dbReference type="Proteomes" id="UP000007963">
    <property type="component" value="Unassembled WGS sequence"/>
</dbReference>
<dbReference type="RefSeq" id="XP_001217102.1">
    <property type="nucleotide sequence ID" value="XM_001217101.1"/>
</dbReference>
<dbReference type="EMBL" id="CH476606">
    <property type="protein sequence ID" value="EAU30648.1"/>
    <property type="molecule type" value="Genomic_DNA"/>
</dbReference>
<dbReference type="OMA" id="DHESITI"/>
<dbReference type="OrthoDB" id="5212373at2759"/>
<proteinExistence type="predicted"/>
<sequence length="318" mass="33938">MSEAAGVSPVGMMGLTGWETHSALAQEDRSRRPGIGSTAPAHLTRALYIPRHDGSTPNLSIYDFGTQYTEAVGQCAIGSARYILSLGQMPKPHANGGACVYNVGFTDVDSDAAGLKSISVAPSSGQSLVEANVTIETAQDKAAVIRLKRQQGNATAAEDADMSLSYPIPPTTIKDGFRRKVLKHPYFAFQIPGQADASLEWQIHPTLHGRLRYSLVRIPQAQSSAAPAGPGEPSENDVLAIYHHIGEGVSLPLPYSEGVLLLPPDMDAATEAIVVASVLGMLWQLRQLCRTGKGIGPVSKSPSKRRFGLMTDLLSRER</sequence>
<protein>
    <submittedName>
        <fullName evidence="1">Uncharacterized protein</fullName>
    </submittedName>
</protein>
<dbReference type="HOGENOM" id="CLU_075105_0_0_1"/>
<organism evidence="1 2">
    <name type="scientific">Aspergillus terreus (strain NIH 2624 / FGSC A1156)</name>
    <dbReference type="NCBI Taxonomy" id="341663"/>
    <lineage>
        <taxon>Eukaryota</taxon>
        <taxon>Fungi</taxon>
        <taxon>Dikarya</taxon>
        <taxon>Ascomycota</taxon>
        <taxon>Pezizomycotina</taxon>
        <taxon>Eurotiomycetes</taxon>
        <taxon>Eurotiomycetidae</taxon>
        <taxon>Eurotiales</taxon>
        <taxon>Aspergillaceae</taxon>
        <taxon>Aspergillus</taxon>
        <taxon>Aspergillus subgen. Circumdati</taxon>
    </lineage>
</organism>
<evidence type="ECO:0000313" key="1">
    <source>
        <dbReference type="EMBL" id="EAU30648.1"/>
    </source>
</evidence>